<sequence>MMMLLLVAVGSAFRLPIRCSMDASPKKLLVLGGTGYVGREVVRRGVRRGYDVTSLSRRGENPQAGDPVMDAVTWIAGDATDANTVKPLVGEADAVVHAVGLLFDVESGLDKLNLIVSGSGSTPSADSTYDRITRLTAFNAIDAAKAKLRFPFSPRTPFAFVSAAEAGWPDVQFGDIVEQRLAPEWLKKYLAAKRKVEAKLADASDTIRPVIFRPSLIWSWTKLDVLPIIPVFNAASAAGVPFVDRTVRVSTLADAIIAAIADDAIEGVQRFPEMDQLAAAGKST</sequence>
<evidence type="ECO:0000259" key="1">
    <source>
        <dbReference type="Pfam" id="PF13460"/>
    </source>
</evidence>
<feature type="domain" description="NAD(P)-binding" evidence="1">
    <location>
        <begin position="32"/>
        <end position="260"/>
    </location>
</feature>
<dbReference type="AlphaFoldDB" id="A0AAD7UKI6"/>
<dbReference type="Pfam" id="PF13460">
    <property type="entry name" value="NAD_binding_10"/>
    <property type="match status" value="1"/>
</dbReference>
<dbReference type="GO" id="GO:0005739">
    <property type="term" value="C:mitochondrion"/>
    <property type="evidence" value="ECO:0007669"/>
    <property type="project" value="TreeGrafter"/>
</dbReference>
<keyword evidence="3" id="KW-1185">Reference proteome</keyword>
<reference evidence="2" key="1">
    <citation type="submission" date="2023-01" db="EMBL/GenBank/DDBJ databases">
        <title>Metagenome sequencing of chrysophaentin producing Chrysophaeum taylorii.</title>
        <authorList>
            <person name="Davison J."/>
            <person name="Bewley C."/>
        </authorList>
    </citation>
    <scope>NUCLEOTIDE SEQUENCE</scope>
    <source>
        <strain evidence="2">NIES-1699</strain>
    </source>
</reference>
<dbReference type="Proteomes" id="UP001230188">
    <property type="component" value="Unassembled WGS sequence"/>
</dbReference>
<comment type="caution">
    <text evidence="2">The sequence shown here is derived from an EMBL/GenBank/DDBJ whole genome shotgun (WGS) entry which is preliminary data.</text>
</comment>
<dbReference type="InterPro" id="IPR051207">
    <property type="entry name" value="ComplexI_NDUFA9_subunit"/>
</dbReference>
<dbReference type="PANTHER" id="PTHR12126:SF15">
    <property type="entry name" value="NAD(P)-BINDING DOMAIN-CONTAINING PROTEIN"/>
    <property type="match status" value="1"/>
</dbReference>
<dbReference type="Gene3D" id="3.40.50.720">
    <property type="entry name" value="NAD(P)-binding Rossmann-like Domain"/>
    <property type="match status" value="1"/>
</dbReference>
<dbReference type="PANTHER" id="PTHR12126">
    <property type="entry name" value="NADH-UBIQUINONE OXIDOREDUCTASE 39 KDA SUBUNIT-RELATED"/>
    <property type="match status" value="1"/>
</dbReference>
<dbReference type="SUPFAM" id="SSF51735">
    <property type="entry name" value="NAD(P)-binding Rossmann-fold domains"/>
    <property type="match status" value="1"/>
</dbReference>
<gene>
    <name evidence="2" type="ORF">CTAYLR_005734</name>
</gene>
<evidence type="ECO:0000313" key="2">
    <source>
        <dbReference type="EMBL" id="KAJ8608492.1"/>
    </source>
</evidence>
<dbReference type="EMBL" id="JAQMWT010000167">
    <property type="protein sequence ID" value="KAJ8608492.1"/>
    <property type="molecule type" value="Genomic_DNA"/>
</dbReference>
<dbReference type="InterPro" id="IPR036291">
    <property type="entry name" value="NAD(P)-bd_dom_sf"/>
</dbReference>
<evidence type="ECO:0000313" key="3">
    <source>
        <dbReference type="Proteomes" id="UP001230188"/>
    </source>
</evidence>
<proteinExistence type="predicted"/>
<organism evidence="2 3">
    <name type="scientific">Chrysophaeum taylorii</name>
    <dbReference type="NCBI Taxonomy" id="2483200"/>
    <lineage>
        <taxon>Eukaryota</taxon>
        <taxon>Sar</taxon>
        <taxon>Stramenopiles</taxon>
        <taxon>Ochrophyta</taxon>
        <taxon>Pelagophyceae</taxon>
        <taxon>Pelagomonadales</taxon>
        <taxon>Pelagomonadaceae</taxon>
        <taxon>Chrysophaeum</taxon>
    </lineage>
</organism>
<protein>
    <recommendedName>
        <fullName evidence="1">NAD(P)-binding domain-containing protein</fullName>
    </recommendedName>
</protein>
<dbReference type="InterPro" id="IPR016040">
    <property type="entry name" value="NAD(P)-bd_dom"/>
</dbReference>
<accession>A0AAD7UKI6</accession>
<dbReference type="GO" id="GO:0044877">
    <property type="term" value="F:protein-containing complex binding"/>
    <property type="evidence" value="ECO:0007669"/>
    <property type="project" value="TreeGrafter"/>
</dbReference>
<name>A0AAD7UKI6_9STRA</name>